<dbReference type="PANTHER" id="PTHR36923:SF3">
    <property type="entry name" value="FERREDOXIN"/>
    <property type="match status" value="1"/>
</dbReference>
<keyword evidence="5 6" id="KW-0411">Iron-sulfur</keyword>
<comment type="caution">
    <text evidence="8">The sequence shown here is derived from an EMBL/GenBank/DDBJ whole genome shotgun (WGS) entry which is preliminary data.</text>
</comment>
<sequence length="58" mass="6146">MVVQVDQALCSGCGLCIELCPEVFAWSGDGKAVVLKQESTSCNLEEISDQCPAEAINL</sequence>
<evidence type="ECO:0000256" key="1">
    <source>
        <dbReference type="ARBA" id="ARBA00022448"/>
    </source>
</evidence>
<keyword evidence="2 6" id="KW-0479">Metal-binding</keyword>
<evidence type="ECO:0000256" key="5">
    <source>
        <dbReference type="ARBA" id="ARBA00023014"/>
    </source>
</evidence>
<evidence type="ECO:0000313" key="9">
    <source>
        <dbReference type="Proteomes" id="UP000231343"/>
    </source>
</evidence>
<evidence type="ECO:0000313" key="8">
    <source>
        <dbReference type="EMBL" id="PIS30240.1"/>
    </source>
</evidence>
<name>A0A2H0XYW3_UNCSA</name>
<evidence type="ECO:0000256" key="2">
    <source>
        <dbReference type="ARBA" id="ARBA00022723"/>
    </source>
</evidence>
<evidence type="ECO:0000256" key="6">
    <source>
        <dbReference type="RuleBase" id="RU368020"/>
    </source>
</evidence>
<dbReference type="InterPro" id="IPR017896">
    <property type="entry name" value="4Fe4S_Fe-S-bd"/>
</dbReference>
<dbReference type="PANTHER" id="PTHR36923">
    <property type="entry name" value="FERREDOXIN"/>
    <property type="match status" value="1"/>
</dbReference>
<dbReference type="GO" id="GO:0005506">
    <property type="term" value="F:iron ion binding"/>
    <property type="evidence" value="ECO:0007669"/>
    <property type="project" value="UniProtKB-UniRule"/>
</dbReference>
<dbReference type="PROSITE" id="PS00198">
    <property type="entry name" value="4FE4S_FER_1"/>
    <property type="match status" value="1"/>
</dbReference>
<dbReference type="EMBL" id="PEYM01000059">
    <property type="protein sequence ID" value="PIS30240.1"/>
    <property type="molecule type" value="Genomic_DNA"/>
</dbReference>
<evidence type="ECO:0000259" key="7">
    <source>
        <dbReference type="PROSITE" id="PS51379"/>
    </source>
</evidence>
<dbReference type="PRINTS" id="PR00352">
    <property type="entry name" value="3FE4SFRDOXIN"/>
</dbReference>
<dbReference type="AlphaFoldDB" id="A0A2H0XYW3"/>
<evidence type="ECO:0000256" key="3">
    <source>
        <dbReference type="ARBA" id="ARBA00022982"/>
    </source>
</evidence>
<dbReference type="Pfam" id="PF13370">
    <property type="entry name" value="Fer4_13"/>
    <property type="match status" value="1"/>
</dbReference>
<protein>
    <recommendedName>
        <fullName evidence="6">Ferredoxin</fullName>
    </recommendedName>
</protein>
<accession>A0A2H0XYW3</accession>
<feature type="domain" description="4Fe-4S ferredoxin-type" evidence="7">
    <location>
        <begin position="1"/>
        <end position="29"/>
    </location>
</feature>
<reference evidence="8 9" key="1">
    <citation type="submission" date="2017-09" db="EMBL/GenBank/DDBJ databases">
        <title>Depth-based differentiation of microbial function through sediment-hosted aquifers and enrichment of novel symbionts in the deep terrestrial subsurface.</title>
        <authorList>
            <person name="Probst A.J."/>
            <person name="Ladd B."/>
            <person name="Jarett J.K."/>
            <person name="Geller-Mcgrath D.E."/>
            <person name="Sieber C.M."/>
            <person name="Emerson J.B."/>
            <person name="Anantharaman K."/>
            <person name="Thomas B.C."/>
            <person name="Malmstrom R."/>
            <person name="Stieglmeier M."/>
            <person name="Klingl A."/>
            <person name="Woyke T."/>
            <person name="Ryan C.M."/>
            <person name="Banfield J.F."/>
        </authorList>
    </citation>
    <scope>NUCLEOTIDE SEQUENCE [LARGE SCALE GENOMIC DNA]</scope>
    <source>
        <strain evidence="8">CG08_land_8_20_14_0_20_45_16</strain>
    </source>
</reference>
<dbReference type="GO" id="GO:0009055">
    <property type="term" value="F:electron transfer activity"/>
    <property type="evidence" value="ECO:0007669"/>
    <property type="project" value="UniProtKB-UniRule"/>
</dbReference>
<dbReference type="SUPFAM" id="SSF54862">
    <property type="entry name" value="4Fe-4S ferredoxins"/>
    <property type="match status" value="1"/>
</dbReference>
<dbReference type="GO" id="GO:0051536">
    <property type="term" value="F:iron-sulfur cluster binding"/>
    <property type="evidence" value="ECO:0007669"/>
    <property type="project" value="UniProtKB-KW"/>
</dbReference>
<dbReference type="InterPro" id="IPR051269">
    <property type="entry name" value="Fe-S_cluster_ET"/>
</dbReference>
<keyword evidence="1 6" id="KW-0813">Transport</keyword>
<keyword evidence="4 6" id="KW-0408">Iron</keyword>
<dbReference type="Proteomes" id="UP000231343">
    <property type="component" value="Unassembled WGS sequence"/>
</dbReference>
<dbReference type="PROSITE" id="PS51379">
    <property type="entry name" value="4FE4S_FER_2"/>
    <property type="match status" value="1"/>
</dbReference>
<dbReference type="Gene3D" id="3.30.70.20">
    <property type="match status" value="1"/>
</dbReference>
<evidence type="ECO:0000256" key="4">
    <source>
        <dbReference type="ARBA" id="ARBA00023004"/>
    </source>
</evidence>
<keyword evidence="3 6" id="KW-0249">Electron transport</keyword>
<gene>
    <name evidence="8" type="ORF">COT42_03435</name>
</gene>
<comment type="function">
    <text evidence="6">Ferredoxins are iron-sulfur proteins that transfer electrons in a wide variety of metabolic reactions.</text>
</comment>
<dbReference type="InterPro" id="IPR001080">
    <property type="entry name" value="3Fe4S_ferredoxin"/>
</dbReference>
<organism evidence="8 9">
    <name type="scientific">Candidatus Saganbacteria bacterium CG08_land_8_20_14_0_20_45_16</name>
    <dbReference type="NCBI Taxonomy" id="2014293"/>
    <lineage>
        <taxon>Bacteria</taxon>
        <taxon>Bacillati</taxon>
        <taxon>Saganbacteria</taxon>
    </lineage>
</organism>
<dbReference type="InterPro" id="IPR017900">
    <property type="entry name" value="4Fe4S_Fe_S_CS"/>
</dbReference>
<proteinExistence type="predicted"/>